<dbReference type="Pfam" id="PF01433">
    <property type="entry name" value="Peptidase_M1"/>
    <property type="match status" value="1"/>
</dbReference>
<keyword evidence="4" id="KW-1185">Reference proteome</keyword>
<accession>A0A0C2GRS8</accession>
<dbReference type="AlphaFoldDB" id="A0A0C2GRS8"/>
<organism evidence="3 4">
    <name type="scientific">Ancylostoma duodenale</name>
    <dbReference type="NCBI Taxonomy" id="51022"/>
    <lineage>
        <taxon>Eukaryota</taxon>
        <taxon>Metazoa</taxon>
        <taxon>Ecdysozoa</taxon>
        <taxon>Nematoda</taxon>
        <taxon>Chromadorea</taxon>
        <taxon>Rhabditida</taxon>
        <taxon>Rhabditina</taxon>
        <taxon>Rhabditomorpha</taxon>
        <taxon>Strongyloidea</taxon>
        <taxon>Ancylostomatidae</taxon>
        <taxon>Ancylostomatinae</taxon>
        <taxon>Ancylostoma</taxon>
    </lineage>
</organism>
<feature type="non-terminal residue" evidence="3">
    <location>
        <position position="254"/>
    </location>
</feature>
<sequence length="254" mass="28432">MPNERVTPNMGRSFAPASPRRRLSSANHRLTQDFVSDGELERQVTPRLPDVISVTAYYVKILPYYPAPGIYYDEGRNMTFDGSVLMFVWIKKPTLEITLNAVNRAILSVMLADSLNRPAFQLDLVYPSSHVALGNMKETPPVDLGNGWSMVSFPPTPVISTYLIAFAAGPFVSHSLINKDGTLVRSWGWTGQENFLKFSAETAAECLYQMGLYTKIKFPLEKCDHLGLPEHGISGMENFGLVIYKNEIIAYNPY</sequence>
<dbReference type="PANTHER" id="PTHR11533:SF293">
    <property type="entry name" value="AMINOPEPTIDASE-2-RELATED"/>
    <property type="match status" value="1"/>
</dbReference>
<gene>
    <name evidence="3" type="ORF">ANCDUO_10085</name>
</gene>
<dbReference type="SUPFAM" id="SSF55486">
    <property type="entry name" value="Metalloproteases ('zincins'), catalytic domain"/>
    <property type="match status" value="1"/>
</dbReference>
<dbReference type="InterPro" id="IPR014782">
    <property type="entry name" value="Peptidase_M1_dom"/>
</dbReference>
<proteinExistence type="predicted"/>
<protein>
    <submittedName>
        <fullName evidence="3">Peptidase family M1</fullName>
    </submittedName>
</protein>
<dbReference type="Gene3D" id="2.60.40.1730">
    <property type="entry name" value="tricorn interacting facor f3 domain"/>
    <property type="match status" value="1"/>
</dbReference>
<dbReference type="GO" id="GO:0006508">
    <property type="term" value="P:proteolysis"/>
    <property type="evidence" value="ECO:0007669"/>
    <property type="project" value="TreeGrafter"/>
</dbReference>
<dbReference type="GO" id="GO:0070006">
    <property type="term" value="F:metalloaminopeptidase activity"/>
    <property type="evidence" value="ECO:0007669"/>
    <property type="project" value="TreeGrafter"/>
</dbReference>
<evidence type="ECO:0000313" key="3">
    <source>
        <dbReference type="EMBL" id="KIH59676.1"/>
    </source>
</evidence>
<reference evidence="3 4" key="1">
    <citation type="submission" date="2013-12" db="EMBL/GenBank/DDBJ databases">
        <title>Draft genome of the parsitic nematode Ancylostoma duodenale.</title>
        <authorList>
            <person name="Mitreva M."/>
        </authorList>
    </citation>
    <scope>NUCLEOTIDE SEQUENCE [LARGE SCALE GENOMIC DNA]</scope>
    <source>
        <strain evidence="3 4">Zhejiang</strain>
    </source>
</reference>
<dbReference type="GO" id="GO:0016020">
    <property type="term" value="C:membrane"/>
    <property type="evidence" value="ECO:0007669"/>
    <property type="project" value="TreeGrafter"/>
</dbReference>
<dbReference type="GO" id="GO:0005737">
    <property type="term" value="C:cytoplasm"/>
    <property type="evidence" value="ECO:0007669"/>
    <property type="project" value="TreeGrafter"/>
</dbReference>
<evidence type="ECO:0000313" key="4">
    <source>
        <dbReference type="Proteomes" id="UP000054047"/>
    </source>
</evidence>
<dbReference type="InterPro" id="IPR050344">
    <property type="entry name" value="Peptidase_M1_aminopeptidases"/>
</dbReference>
<dbReference type="Gene3D" id="3.30.2010.30">
    <property type="match status" value="1"/>
</dbReference>
<dbReference type="Proteomes" id="UP000054047">
    <property type="component" value="Unassembled WGS sequence"/>
</dbReference>
<name>A0A0C2GRS8_9BILA</name>
<dbReference type="GO" id="GO:0042277">
    <property type="term" value="F:peptide binding"/>
    <property type="evidence" value="ECO:0007669"/>
    <property type="project" value="TreeGrafter"/>
</dbReference>
<feature type="region of interest" description="Disordered" evidence="1">
    <location>
        <begin position="1"/>
        <end position="24"/>
    </location>
</feature>
<dbReference type="EMBL" id="KN731708">
    <property type="protein sequence ID" value="KIH59676.1"/>
    <property type="molecule type" value="Genomic_DNA"/>
</dbReference>
<evidence type="ECO:0000256" key="1">
    <source>
        <dbReference type="SAM" id="MobiDB-lite"/>
    </source>
</evidence>
<dbReference type="GO" id="GO:0008270">
    <property type="term" value="F:zinc ion binding"/>
    <property type="evidence" value="ECO:0007669"/>
    <property type="project" value="InterPro"/>
</dbReference>
<dbReference type="InterPro" id="IPR042097">
    <property type="entry name" value="Aminopeptidase_N-like_N_sf"/>
</dbReference>
<dbReference type="GO" id="GO:0043171">
    <property type="term" value="P:peptide catabolic process"/>
    <property type="evidence" value="ECO:0007669"/>
    <property type="project" value="TreeGrafter"/>
</dbReference>
<dbReference type="SUPFAM" id="SSF63737">
    <property type="entry name" value="Leukotriene A4 hydrolase N-terminal domain"/>
    <property type="match status" value="1"/>
</dbReference>
<evidence type="ECO:0000259" key="2">
    <source>
        <dbReference type="Pfam" id="PF01433"/>
    </source>
</evidence>
<dbReference type="OrthoDB" id="5868348at2759"/>
<dbReference type="GO" id="GO:0005615">
    <property type="term" value="C:extracellular space"/>
    <property type="evidence" value="ECO:0007669"/>
    <property type="project" value="TreeGrafter"/>
</dbReference>
<dbReference type="PANTHER" id="PTHR11533">
    <property type="entry name" value="PROTEASE M1 ZINC METALLOPROTEASE"/>
    <property type="match status" value="1"/>
</dbReference>
<feature type="domain" description="Peptidase M1 membrane alanine aminopeptidase" evidence="2">
    <location>
        <begin position="198"/>
        <end position="253"/>
    </location>
</feature>